<comment type="subcellular location">
    <subcellularLocation>
        <location evidence="1">Cell membrane</location>
        <topology evidence="1">Multi-pass membrane protein</topology>
    </subcellularLocation>
</comment>
<evidence type="ECO:0000256" key="6">
    <source>
        <dbReference type="ARBA" id="ARBA00022741"/>
    </source>
</evidence>
<dbReference type="InterPro" id="IPR027417">
    <property type="entry name" value="P-loop_NTPase"/>
</dbReference>
<dbReference type="InterPro" id="IPR003593">
    <property type="entry name" value="AAA+_ATPase"/>
</dbReference>
<keyword evidence="6" id="KW-0547">Nucleotide-binding</keyword>
<evidence type="ECO:0000256" key="2">
    <source>
        <dbReference type="ARBA" id="ARBA00005417"/>
    </source>
</evidence>
<dbReference type="GO" id="GO:0015807">
    <property type="term" value="P:L-amino acid transport"/>
    <property type="evidence" value="ECO:0007669"/>
    <property type="project" value="TreeGrafter"/>
</dbReference>
<feature type="transmembrane region" description="Helical" evidence="11">
    <location>
        <begin position="228"/>
        <end position="255"/>
    </location>
</feature>
<evidence type="ECO:0000313" key="14">
    <source>
        <dbReference type="Proteomes" id="UP000290637"/>
    </source>
</evidence>
<evidence type="ECO:0000313" key="13">
    <source>
        <dbReference type="EMBL" id="QBE67441.1"/>
    </source>
</evidence>
<dbReference type="CDD" id="cd03219">
    <property type="entry name" value="ABC_Mj1267_LivG_branched"/>
    <property type="match status" value="1"/>
</dbReference>
<dbReference type="SUPFAM" id="SSF52540">
    <property type="entry name" value="P-loop containing nucleoside triphosphate hydrolases"/>
    <property type="match status" value="2"/>
</dbReference>
<comment type="similarity">
    <text evidence="2">Belongs to the ABC transporter superfamily.</text>
</comment>
<dbReference type="InterPro" id="IPR001851">
    <property type="entry name" value="ABC_transp_permease"/>
</dbReference>
<dbReference type="GO" id="GO:0005524">
    <property type="term" value="F:ATP binding"/>
    <property type="evidence" value="ECO:0007669"/>
    <property type="project" value="UniProtKB-KW"/>
</dbReference>
<reference evidence="13 14" key="1">
    <citation type="submission" date="2019-02" db="EMBL/GenBank/DDBJ databases">
        <title>Draft Genome Sequences of Six Type Strains of the Genus Massilia.</title>
        <authorList>
            <person name="Miess H."/>
            <person name="Frediansyhah A."/>
            <person name="Gross H."/>
        </authorList>
    </citation>
    <scope>NUCLEOTIDE SEQUENCE [LARGE SCALE GENOMIC DNA]</scope>
    <source>
        <strain evidence="13 14">DSM 17473</strain>
    </source>
</reference>
<organism evidence="13 14">
    <name type="scientific">Pseudoduganella lutea</name>
    <dbReference type="NCBI Taxonomy" id="321985"/>
    <lineage>
        <taxon>Bacteria</taxon>
        <taxon>Pseudomonadati</taxon>
        <taxon>Pseudomonadota</taxon>
        <taxon>Betaproteobacteria</taxon>
        <taxon>Burkholderiales</taxon>
        <taxon>Oxalobacteraceae</taxon>
        <taxon>Telluria group</taxon>
        <taxon>Pseudoduganella</taxon>
    </lineage>
</organism>
<keyword evidence="7 13" id="KW-0067">ATP-binding</keyword>
<feature type="domain" description="ABC transporter" evidence="12">
    <location>
        <begin position="333"/>
        <end position="574"/>
    </location>
</feature>
<dbReference type="InterPro" id="IPR017871">
    <property type="entry name" value="ABC_transporter-like_CS"/>
</dbReference>
<protein>
    <submittedName>
        <fullName evidence="13">ATP-binding cassette domain-containing protein</fullName>
    </submittedName>
</protein>
<sequence length="826" mass="85024">MLVVGIVLALTLNAYHAFVLASVALLAIVGCGLNVLIGLGGMMSFGHVGFYALGAYTVAMLTTGAGWNFWLAWPAGVAVAALAGGLLAVPALRVRGPYLAMVTIAFAFIVEHGIVEMRELTGGQNGIMGIAAPAFGGLEGERAVAILALLAAVAATWVCALLARGTWGAAIRAVRDSETAAESLGIDPLRVKAAAFVFSAALAGLAGGLFAPLSGFVTPHSFNFPLSILFVLVVMIGGAGSIAGPLIGAVIVGLLPEWLASLEEFRLLFFGALLLVVLLVAPGGAVGLLQGLSRRMRLADAHPAASAQPVPTVPDMPDMPAGEAIAVRERQPLRASGLAMVFGGLRAASGISLTVQPGVLTSLIGPNGAGKSTVINMLTGFYRPTEGEIAVGSAACGGQPAFRFARAGVARTYQTSLLFGSLTVLDNVTLAMTGGRLGGFLGSARYAAPAARERAARLLAFCGYRGDLATPAAGLAHVDRRLVEIARALATDPDILLLDEPAAGLSREDKGRLAELLTRVARAGIGVLVVEHDMPLVMGISDRIVVIDAGKPLAEGTPAEIRDDPAVRRAYLGEGEGVPALATAGGARHAGAELLGIGALSAGYGAAPVLQRVDIQVRQGELVALLGANGAGKSTLMRALAGLHRPVQGGMHLDGVALEDLNAEQVVRQGLILVPEGRQVFPELSVLDNIRLGAFRCPAGTEARLEAMLDRFPRLRERAHQRAGLLSGGEQQMLAIARGLMAQPRVLLLDEPSLGLAPKVIEDLFAVLDRLRGEALTILLVDQMASLALALADRAYVLEGGKVVAQGTAADIAGDSALAKAYLGGH</sequence>
<evidence type="ECO:0000256" key="8">
    <source>
        <dbReference type="ARBA" id="ARBA00022970"/>
    </source>
</evidence>
<name>A0A4P6L6U1_9BURK</name>
<dbReference type="InterPro" id="IPR043428">
    <property type="entry name" value="LivM-like"/>
</dbReference>
<dbReference type="KEGG" id="plue:EWM63_22490"/>
<feature type="transmembrane region" description="Helical" evidence="11">
    <location>
        <begin position="143"/>
        <end position="163"/>
    </location>
</feature>
<dbReference type="Proteomes" id="UP000290637">
    <property type="component" value="Chromosome"/>
</dbReference>
<dbReference type="InterPro" id="IPR003439">
    <property type="entry name" value="ABC_transporter-like_ATP-bd"/>
</dbReference>
<dbReference type="EMBL" id="CP035913">
    <property type="protein sequence ID" value="QBE67441.1"/>
    <property type="molecule type" value="Genomic_DNA"/>
</dbReference>
<evidence type="ECO:0000256" key="5">
    <source>
        <dbReference type="ARBA" id="ARBA00022692"/>
    </source>
</evidence>
<accession>A0A4P6L6U1</accession>
<evidence type="ECO:0000256" key="3">
    <source>
        <dbReference type="ARBA" id="ARBA00022448"/>
    </source>
</evidence>
<feature type="domain" description="ABC transporter" evidence="12">
    <location>
        <begin position="595"/>
        <end position="825"/>
    </location>
</feature>
<dbReference type="CDD" id="cd06581">
    <property type="entry name" value="TM_PBP1_LivM_like"/>
    <property type="match status" value="1"/>
</dbReference>
<keyword evidence="8" id="KW-0029">Amino-acid transport</keyword>
<dbReference type="InterPro" id="IPR032823">
    <property type="entry name" value="BCA_ABC_TP_C"/>
</dbReference>
<proteinExistence type="inferred from homology"/>
<keyword evidence="3" id="KW-0813">Transport</keyword>
<dbReference type="PROSITE" id="PS00211">
    <property type="entry name" value="ABC_TRANSPORTER_1"/>
    <property type="match status" value="1"/>
</dbReference>
<dbReference type="Gene3D" id="3.40.50.300">
    <property type="entry name" value="P-loop containing nucleotide triphosphate hydrolases"/>
    <property type="match status" value="2"/>
</dbReference>
<feature type="transmembrane region" description="Helical" evidence="11">
    <location>
        <begin position="73"/>
        <end position="91"/>
    </location>
</feature>
<dbReference type="InterPro" id="IPR052156">
    <property type="entry name" value="BCAA_Transport_ATP-bd_LivF"/>
</dbReference>
<dbReference type="Pfam" id="PF00005">
    <property type="entry name" value="ABC_tran"/>
    <property type="match status" value="2"/>
</dbReference>
<dbReference type="OrthoDB" id="5290247at2"/>
<keyword evidence="14" id="KW-1185">Reference proteome</keyword>
<dbReference type="CDD" id="cd03224">
    <property type="entry name" value="ABC_TM1139_LivF_branched"/>
    <property type="match status" value="1"/>
</dbReference>
<feature type="transmembrane region" description="Helical" evidence="11">
    <location>
        <begin position="15"/>
        <end position="36"/>
    </location>
</feature>
<keyword evidence="5 11" id="KW-0812">Transmembrane</keyword>
<dbReference type="PROSITE" id="PS50893">
    <property type="entry name" value="ABC_TRANSPORTER_2"/>
    <property type="match status" value="2"/>
</dbReference>
<dbReference type="PANTHER" id="PTHR43820:SF4">
    <property type="entry name" value="HIGH-AFFINITY BRANCHED-CHAIN AMINO ACID TRANSPORT ATP-BINDING PROTEIN LIVF"/>
    <property type="match status" value="1"/>
</dbReference>
<evidence type="ECO:0000256" key="9">
    <source>
        <dbReference type="ARBA" id="ARBA00022989"/>
    </source>
</evidence>
<evidence type="ECO:0000256" key="1">
    <source>
        <dbReference type="ARBA" id="ARBA00004651"/>
    </source>
</evidence>
<dbReference type="SMART" id="SM00382">
    <property type="entry name" value="AAA"/>
    <property type="match status" value="2"/>
</dbReference>
<feature type="transmembrane region" description="Helical" evidence="11">
    <location>
        <begin position="48"/>
        <end position="67"/>
    </location>
</feature>
<dbReference type="Pfam" id="PF12399">
    <property type="entry name" value="BCA_ABC_TP_C"/>
    <property type="match status" value="1"/>
</dbReference>
<feature type="transmembrane region" description="Helical" evidence="11">
    <location>
        <begin position="98"/>
        <end position="115"/>
    </location>
</feature>
<dbReference type="Pfam" id="PF02653">
    <property type="entry name" value="BPD_transp_2"/>
    <property type="match status" value="1"/>
</dbReference>
<gene>
    <name evidence="13" type="ORF">EWM63_22490</name>
</gene>
<evidence type="ECO:0000256" key="11">
    <source>
        <dbReference type="SAM" id="Phobius"/>
    </source>
</evidence>
<dbReference type="GO" id="GO:0016887">
    <property type="term" value="F:ATP hydrolysis activity"/>
    <property type="evidence" value="ECO:0007669"/>
    <property type="project" value="InterPro"/>
</dbReference>
<keyword evidence="4" id="KW-1003">Cell membrane</keyword>
<dbReference type="AlphaFoldDB" id="A0A4P6L6U1"/>
<dbReference type="GO" id="GO:0015658">
    <property type="term" value="F:branched-chain amino acid transmembrane transporter activity"/>
    <property type="evidence" value="ECO:0007669"/>
    <property type="project" value="InterPro"/>
</dbReference>
<evidence type="ECO:0000256" key="4">
    <source>
        <dbReference type="ARBA" id="ARBA00022475"/>
    </source>
</evidence>
<dbReference type="PANTHER" id="PTHR43820">
    <property type="entry name" value="HIGH-AFFINITY BRANCHED-CHAIN AMINO ACID TRANSPORT ATP-BINDING PROTEIN LIVF"/>
    <property type="match status" value="1"/>
</dbReference>
<evidence type="ECO:0000256" key="10">
    <source>
        <dbReference type="ARBA" id="ARBA00023136"/>
    </source>
</evidence>
<keyword evidence="10 11" id="KW-0472">Membrane</keyword>
<feature type="transmembrane region" description="Helical" evidence="11">
    <location>
        <begin position="193"/>
        <end position="216"/>
    </location>
</feature>
<evidence type="ECO:0000259" key="12">
    <source>
        <dbReference type="PROSITE" id="PS50893"/>
    </source>
</evidence>
<feature type="transmembrane region" description="Helical" evidence="11">
    <location>
        <begin position="267"/>
        <end position="289"/>
    </location>
</feature>
<keyword evidence="9 11" id="KW-1133">Transmembrane helix</keyword>
<dbReference type="GO" id="GO:0005886">
    <property type="term" value="C:plasma membrane"/>
    <property type="evidence" value="ECO:0007669"/>
    <property type="project" value="UniProtKB-SubCell"/>
</dbReference>
<evidence type="ECO:0000256" key="7">
    <source>
        <dbReference type="ARBA" id="ARBA00022840"/>
    </source>
</evidence>